<accession>A0ABR7DWW8</accession>
<evidence type="ECO:0000313" key="9">
    <source>
        <dbReference type="Proteomes" id="UP000644010"/>
    </source>
</evidence>
<evidence type="ECO:0000259" key="6">
    <source>
        <dbReference type="Pfam" id="PF07980"/>
    </source>
</evidence>
<evidence type="ECO:0000256" key="1">
    <source>
        <dbReference type="ARBA" id="ARBA00004442"/>
    </source>
</evidence>
<evidence type="ECO:0000256" key="4">
    <source>
        <dbReference type="ARBA" id="ARBA00023136"/>
    </source>
</evidence>
<dbReference type="InterPro" id="IPR012944">
    <property type="entry name" value="SusD_RagB_dom"/>
</dbReference>
<evidence type="ECO:0000256" key="2">
    <source>
        <dbReference type="ARBA" id="ARBA00006275"/>
    </source>
</evidence>
<comment type="similarity">
    <text evidence="2">Belongs to the SusD family.</text>
</comment>
<dbReference type="Gene3D" id="1.25.40.390">
    <property type="match status" value="1"/>
</dbReference>
<dbReference type="Proteomes" id="UP000644010">
    <property type="component" value="Unassembled WGS sequence"/>
</dbReference>
<name>A0ABR7DWW8_9BACT</name>
<comment type="subcellular location">
    <subcellularLocation>
        <location evidence="1">Cell outer membrane</location>
    </subcellularLocation>
</comment>
<keyword evidence="3" id="KW-0732">Signal</keyword>
<sequence length="634" mass="73064">MKHINKLILCISLIGLCACNDFLDVVPDNIPTIDHAFNNRASAEKYLYTCYSYLPDPCSPNYTPQLMSGNECWINPLDNNRYWYDLHTFDIARGYQNTNEPILNFWDGRNAGTNLFIALRDCNIFLENIDKPADLELYDKARWIAEVKALKAYYHFYLLRMYGPIPIVKENIPVSSDIDEVKVYRDPVEDVFAYIVALLDEAAADLPEYIQNRTQEIGRLTKPIALALKAKALTLAASPLFNGNPYYANMKDNRGISLFPQTYDPEKWTLAAAATLEAIEAAHAGKHELYYYKGFNPVSEDTRRKLHIRNAVTERWNDEIVWGSTKDQTHLQKVTCTRTRSNQASNDEARSMMSPTLDVVETFYTKNGVPINEDKTWDYENRYQVREAEEDHKYFIKTGHITANLNFDREIRYYASLSFDGGIIYGNGILNDEDANIGYGQMKKGQIGGVLGVSRYTVTGYLPKKLVSYETVIEGNTFSAKRYSFPVIRLADLYLMMAEALNESKAAPDTEVYKWIDLVRERASLEGVVESWNKYSINPEKVTTQAGMRDIIHQERMNELAFEGERYWDLLRWKKAEDYMNKPIKGWNVMGETTEEYYEIKVVAQPEFLTKNYFFPLRKASLDVNSNLIQNPGW</sequence>
<evidence type="ECO:0000256" key="5">
    <source>
        <dbReference type="ARBA" id="ARBA00023237"/>
    </source>
</evidence>
<organism evidence="8 9">
    <name type="scientific">Parabacteroides segnis</name>
    <dbReference type="NCBI Taxonomy" id="2763058"/>
    <lineage>
        <taxon>Bacteria</taxon>
        <taxon>Pseudomonadati</taxon>
        <taxon>Bacteroidota</taxon>
        <taxon>Bacteroidia</taxon>
        <taxon>Bacteroidales</taxon>
        <taxon>Tannerellaceae</taxon>
        <taxon>Parabacteroides</taxon>
    </lineage>
</organism>
<keyword evidence="4" id="KW-0472">Membrane</keyword>
<protein>
    <submittedName>
        <fullName evidence="8">RagB/SusD family nutrient uptake outer membrane protein</fullName>
    </submittedName>
</protein>
<feature type="domain" description="SusD-like N-terminal" evidence="7">
    <location>
        <begin position="21"/>
        <end position="230"/>
    </location>
</feature>
<keyword evidence="5" id="KW-0998">Cell outer membrane</keyword>
<keyword evidence="9" id="KW-1185">Reference proteome</keyword>
<dbReference type="EMBL" id="JACOOI010000001">
    <property type="protein sequence ID" value="MBC5641646.1"/>
    <property type="molecule type" value="Genomic_DNA"/>
</dbReference>
<evidence type="ECO:0000256" key="3">
    <source>
        <dbReference type="ARBA" id="ARBA00022729"/>
    </source>
</evidence>
<dbReference type="InterPro" id="IPR033985">
    <property type="entry name" value="SusD-like_N"/>
</dbReference>
<dbReference type="InterPro" id="IPR011990">
    <property type="entry name" value="TPR-like_helical_dom_sf"/>
</dbReference>
<gene>
    <name evidence="8" type="ORF">H8S77_01910</name>
</gene>
<comment type="caution">
    <text evidence="8">The sequence shown here is derived from an EMBL/GenBank/DDBJ whole genome shotgun (WGS) entry which is preliminary data.</text>
</comment>
<dbReference type="RefSeq" id="WP_186958056.1">
    <property type="nucleotide sequence ID" value="NZ_JACOOI010000001.1"/>
</dbReference>
<evidence type="ECO:0000259" key="7">
    <source>
        <dbReference type="Pfam" id="PF14322"/>
    </source>
</evidence>
<evidence type="ECO:0000313" key="8">
    <source>
        <dbReference type="EMBL" id="MBC5641646.1"/>
    </source>
</evidence>
<dbReference type="SUPFAM" id="SSF48452">
    <property type="entry name" value="TPR-like"/>
    <property type="match status" value="1"/>
</dbReference>
<dbReference type="Pfam" id="PF14322">
    <property type="entry name" value="SusD-like_3"/>
    <property type="match status" value="1"/>
</dbReference>
<dbReference type="PROSITE" id="PS51257">
    <property type="entry name" value="PROKAR_LIPOPROTEIN"/>
    <property type="match status" value="1"/>
</dbReference>
<dbReference type="Pfam" id="PF07980">
    <property type="entry name" value="SusD_RagB"/>
    <property type="match status" value="1"/>
</dbReference>
<reference evidence="8 9" key="1">
    <citation type="submission" date="2020-08" db="EMBL/GenBank/DDBJ databases">
        <title>Genome public.</title>
        <authorList>
            <person name="Liu C."/>
            <person name="Sun Q."/>
        </authorList>
    </citation>
    <scope>NUCLEOTIDE SEQUENCE [LARGE SCALE GENOMIC DNA]</scope>
    <source>
        <strain evidence="8 9">BX2</strain>
    </source>
</reference>
<proteinExistence type="inferred from homology"/>
<feature type="domain" description="RagB/SusD" evidence="6">
    <location>
        <begin position="319"/>
        <end position="634"/>
    </location>
</feature>